<keyword evidence="3" id="KW-0378">Hydrolase</keyword>
<keyword evidence="4" id="KW-1185">Reference proteome</keyword>
<evidence type="ECO:0000259" key="2">
    <source>
        <dbReference type="Pfam" id="PF01738"/>
    </source>
</evidence>
<dbReference type="GO" id="GO:0008806">
    <property type="term" value="F:carboxymethylenebutenolidase activity"/>
    <property type="evidence" value="ECO:0007669"/>
    <property type="project" value="UniProtKB-EC"/>
</dbReference>
<dbReference type="Pfam" id="PF01738">
    <property type="entry name" value="DLH"/>
    <property type="match status" value="1"/>
</dbReference>
<dbReference type="InterPro" id="IPR051049">
    <property type="entry name" value="Dienelactone_hydrolase-like"/>
</dbReference>
<comment type="caution">
    <text evidence="3">The sequence shown here is derived from an EMBL/GenBank/DDBJ whole genome shotgun (WGS) entry which is preliminary data.</text>
</comment>
<sequence>MNGGKRSTLFLTFSFRPDKRGNPTGKTVVHPRERPKEYRPGAGFPSWQLVFLFVFCVFFPVLWERNLFEAWAETPRENPAPSSALARLPGVMINLSDFGATDMAYLSLPLQVPKGGVILVHGKWGLEEGMKQFTHRFAKEGFVALAVDLFNGQTADDPEMAEDLVRTLHPESAETTLQAAVRFLKESPRFHVDHVGLVGWGNGATVLLEVASRLKDVDALVVFYPEGISGRKFEEPAAPVCGIFGLEDSLFPPETARQFMGSLEKVNKETRAYFFPGAHDFADPKSAHWRPGVTEKALQTTWRFLEDQYSRHKRKRNGFWKELFGSLPGLGLTRLSSLSLTNRWIMLGKRTYGQRVCGAALGLRARQSLLEHGAG</sequence>
<dbReference type="Proteomes" id="UP000663859">
    <property type="component" value="Unassembled WGS sequence"/>
</dbReference>
<dbReference type="Gene3D" id="3.40.50.1820">
    <property type="entry name" value="alpha/beta hydrolase"/>
    <property type="match status" value="1"/>
</dbReference>
<evidence type="ECO:0000313" key="4">
    <source>
        <dbReference type="Proteomes" id="UP000663859"/>
    </source>
</evidence>
<feature type="transmembrane region" description="Helical" evidence="1">
    <location>
        <begin position="42"/>
        <end position="63"/>
    </location>
</feature>
<organism evidence="3 4">
    <name type="scientific">Candidatus Methylacidithermus pantelleriae</name>
    <dbReference type="NCBI Taxonomy" id="2744239"/>
    <lineage>
        <taxon>Bacteria</taxon>
        <taxon>Pseudomonadati</taxon>
        <taxon>Verrucomicrobiota</taxon>
        <taxon>Methylacidiphilae</taxon>
        <taxon>Methylacidiphilales</taxon>
        <taxon>Methylacidiphilaceae</taxon>
        <taxon>Candidatus Methylacidithermus</taxon>
    </lineage>
</organism>
<evidence type="ECO:0000256" key="1">
    <source>
        <dbReference type="SAM" id="Phobius"/>
    </source>
</evidence>
<feature type="domain" description="Dienelactone hydrolase" evidence="2">
    <location>
        <begin position="104"/>
        <end position="306"/>
    </location>
</feature>
<dbReference type="InterPro" id="IPR029058">
    <property type="entry name" value="AB_hydrolase_fold"/>
</dbReference>
<keyword evidence="1" id="KW-0812">Transmembrane</keyword>
<proteinExistence type="predicted"/>
<protein>
    <submittedName>
        <fullName evidence="3">Putative Carboxymethylenebutenolidase</fullName>
        <ecNumber evidence="3">3.1.1.45</ecNumber>
    </submittedName>
</protein>
<dbReference type="PANTHER" id="PTHR46623">
    <property type="entry name" value="CARBOXYMETHYLENEBUTENOLIDASE-RELATED"/>
    <property type="match status" value="1"/>
</dbReference>
<evidence type="ECO:0000313" key="3">
    <source>
        <dbReference type="EMBL" id="CAF0699018.1"/>
    </source>
</evidence>
<name>A0A8J2BQG4_9BACT</name>
<dbReference type="AlphaFoldDB" id="A0A8J2BQG4"/>
<dbReference type="PANTHER" id="PTHR46623:SF6">
    <property type="entry name" value="ALPHA_BETA-HYDROLASES SUPERFAMILY PROTEIN"/>
    <property type="match status" value="1"/>
</dbReference>
<dbReference type="EMBL" id="CAJNOB010000023">
    <property type="protein sequence ID" value="CAF0699018.1"/>
    <property type="molecule type" value="Genomic_DNA"/>
</dbReference>
<gene>
    <name evidence="3" type="ORF">MPNT_30097</name>
</gene>
<reference evidence="3" key="1">
    <citation type="submission" date="2021-02" db="EMBL/GenBank/DDBJ databases">
        <authorList>
            <person name="Cremers G."/>
            <person name="Picone N."/>
        </authorList>
    </citation>
    <scope>NUCLEOTIDE SEQUENCE</scope>
    <source>
        <strain evidence="3">PQ17</strain>
    </source>
</reference>
<dbReference type="SUPFAM" id="SSF53474">
    <property type="entry name" value="alpha/beta-Hydrolases"/>
    <property type="match status" value="1"/>
</dbReference>
<keyword evidence="1" id="KW-1133">Transmembrane helix</keyword>
<keyword evidence="1" id="KW-0472">Membrane</keyword>
<dbReference type="EC" id="3.1.1.45" evidence="3"/>
<accession>A0A8J2BQG4</accession>
<dbReference type="InterPro" id="IPR002925">
    <property type="entry name" value="Dienelactn_hydro"/>
</dbReference>